<dbReference type="InterPro" id="IPR015421">
    <property type="entry name" value="PyrdxlP-dep_Trfase_major"/>
</dbReference>
<dbReference type="InterPro" id="IPR015424">
    <property type="entry name" value="PyrdxlP-dep_Trfase"/>
</dbReference>
<dbReference type="Pfam" id="PF00266">
    <property type="entry name" value="Aminotran_5"/>
    <property type="match status" value="1"/>
</dbReference>
<keyword evidence="2" id="KW-0032">Aminotransferase</keyword>
<dbReference type="Gene3D" id="3.40.640.10">
    <property type="entry name" value="Type I PLP-dependent aspartate aminotransferase-like (Major domain)"/>
    <property type="match status" value="1"/>
</dbReference>
<reference evidence="2 3" key="1">
    <citation type="journal article" date="2011" name="J. Bacteriol.">
        <title>Genome sequence of the Mycobacterium colombiense type strain, CECT 3035.</title>
        <authorList>
            <person name="Gonzalez-Perez M."/>
            <person name="Murcia M.I."/>
            <person name="Landsman D."/>
            <person name="Jordan I.K."/>
            <person name="Marino-Ramirez L."/>
        </authorList>
    </citation>
    <scope>NUCLEOTIDE SEQUENCE [LARGE SCALE GENOMIC DNA]</scope>
    <source>
        <strain evidence="2 3">CECT 3035</strain>
    </source>
</reference>
<dbReference type="EMBL" id="AFVW02000001">
    <property type="protein sequence ID" value="EJO90641.1"/>
    <property type="molecule type" value="Genomic_DNA"/>
</dbReference>
<keyword evidence="2" id="KW-0808">Transferase</keyword>
<evidence type="ECO:0000259" key="1">
    <source>
        <dbReference type="Pfam" id="PF00266"/>
    </source>
</evidence>
<dbReference type="InterPro" id="IPR000192">
    <property type="entry name" value="Aminotrans_V_dom"/>
</dbReference>
<organism evidence="2 3">
    <name type="scientific">Mycobacterium colombiense CECT 3035</name>
    <dbReference type="NCBI Taxonomy" id="1041522"/>
    <lineage>
        <taxon>Bacteria</taxon>
        <taxon>Bacillati</taxon>
        <taxon>Actinomycetota</taxon>
        <taxon>Actinomycetes</taxon>
        <taxon>Mycobacteriales</taxon>
        <taxon>Mycobacteriaceae</taxon>
        <taxon>Mycobacterium</taxon>
        <taxon>Mycobacterium avium complex (MAC)</taxon>
    </lineage>
</organism>
<proteinExistence type="predicted"/>
<dbReference type="STRING" id="1041522.GCA_002105755_04639"/>
<dbReference type="PANTHER" id="PTHR43586:SF21">
    <property type="entry name" value="PYRIDOXAL PHOSPHATE (PLP)-DEPENDENT ASPARTATE AMINOTRANSFERASE SUPERFAMILY"/>
    <property type="match status" value="1"/>
</dbReference>
<dbReference type="InterPro" id="IPR015422">
    <property type="entry name" value="PyrdxlP-dep_Trfase_small"/>
</dbReference>
<dbReference type="Gene3D" id="3.90.1150.10">
    <property type="entry name" value="Aspartate Aminotransferase, domain 1"/>
    <property type="match status" value="1"/>
</dbReference>
<dbReference type="RefSeq" id="WP_007768024.1">
    <property type="nucleotide sequence ID" value="NZ_AFVW02000001.1"/>
</dbReference>
<accession>J5EIL0</accession>
<gene>
    <name evidence="2" type="ORF">MCOL_V200390</name>
</gene>
<comment type="caution">
    <text evidence="2">The sequence shown here is derived from an EMBL/GenBank/DDBJ whole genome shotgun (WGS) entry which is preliminary data.</text>
</comment>
<dbReference type="GO" id="GO:0008483">
    <property type="term" value="F:transaminase activity"/>
    <property type="evidence" value="ECO:0007669"/>
    <property type="project" value="UniProtKB-KW"/>
</dbReference>
<name>J5EIL0_9MYCO</name>
<protein>
    <submittedName>
        <fullName evidence="2">Class V aminotransferase</fullName>
    </submittedName>
</protein>
<dbReference type="AlphaFoldDB" id="J5EIL0"/>
<evidence type="ECO:0000313" key="3">
    <source>
        <dbReference type="Proteomes" id="UP000006455"/>
    </source>
</evidence>
<dbReference type="GeneID" id="31525521"/>
<evidence type="ECO:0000313" key="2">
    <source>
        <dbReference type="EMBL" id="EJO90641.1"/>
    </source>
</evidence>
<dbReference type="eggNOG" id="COG0520">
    <property type="taxonomic scope" value="Bacteria"/>
</dbReference>
<dbReference type="PANTHER" id="PTHR43586">
    <property type="entry name" value="CYSTEINE DESULFURASE"/>
    <property type="match status" value="1"/>
</dbReference>
<feature type="domain" description="Aminotransferase class V" evidence="1">
    <location>
        <begin position="49"/>
        <end position="209"/>
    </location>
</feature>
<dbReference type="Proteomes" id="UP000006455">
    <property type="component" value="Unassembled WGS sequence"/>
</dbReference>
<sequence>MRETFGEKFDVPPGYLDTASIGLPFARAADTLLDTVRQWTAGGIRVTDFDDDIAMARAAFAQLVGVSPTDVATGTSVSQLVGLVAASVPNGARILTVRDEFTSVTFPFAAQQHRGVTVTEVPPSDLISQMRGDDLVAVSAVQSADGAAIDLDELRVAAQDVGAVVLLDVSQAAGWQPLRLGWAHFAVGAGYKWLLAPRGAAWMATHPEVLAGLVPQVANWSAAQNMWSSLYGLPLRLCDQARRLDSSPVWFAQRGAAVSLPWLTGLDLTVVREHCVGLADAVLAGLGLPSRNSAIISLDLASQATQRLADAGVTVSTRAGRTRLSFHLYNTPDDVGLVLQALA</sequence>
<dbReference type="SUPFAM" id="SSF53383">
    <property type="entry name" value="PLP-dependent transferases"/>
    <property type="match status" value="1"/>
</dbReference>
<dbReference type="OrthoDB" id="250246at2"/>